<reference evidence="1" key="1">
    <citation type="submission" date="2022-01" db="EMBL/GenBank/DDBJ databases">
        <title>Novel bile acid biosynthetic pathways are enriched in the microbiome of centenarians.</title>
        <authorList>
            <person name="Sato Y."/>
            <person name="Atarashi K."/>
            <person name="Plichta R.D."/>
            <person name="Arai Y."/>
            <person name="Sasajima S."/>
            <person name="Kearney M.S."/>
            <person name="Suda W."/>
            <person name="Takeshita K."/>
            <person name="Sasaki T."/>
            <person name="Okamoto S."/>
            <person name="Skelly N.A."/>
            <person name="Okamura Y."/>
            <person name="Vlamakis H."/>
            <person name="Li Y."/>
            <person name="Tanoue T."/>
            <person name="Takei H."/>
            <person name="Nittono H."/>
            <person name="Narushima S."/>
            <person name="Irie J."/>
            <person name="Itoh H."/>
            <person name="Moriya K."/>
            <person name="Sugiura Y."/>
            <person name="Suematsu M."/>
            <person name="Moritoki N."/>
            <person name="Shibata S."/>
            <person name="Littman R.D."/>
            <person name="Fischbach A.M."/>
            <person name="Uwamino Y."/>
            <person name="Inoue T."/>
            <person name="Honda A."/>
            <person name="Hattori M."/>
            <person name="Murai T."/>
            <person name="Xavier J.R."/>
            <person name="Hirose N."/>
            <person name="Honda K."/>
        </authorList>
    </citation>
    <scope>NUCLEOTIDE SEQUENCE</scope>
    <source>
        <strain evidence="1">CE91-St16</strain>
    </source>
</reference>
<dbReference type="AlphaFoldDB" id="A0AA37KPN5"/>
<organism evidence="1 2">
    <name type="scientific">Alistipes finegoldii</name>
    <dbReference type="NCBI Taxonomy" id="214856"/>
    <lineage>
        <taxon>Bacteria</taxon>
        <taxon>Pseudomonadati</taxon>
        <taxon>Bacteroidota</taxon>
        <taxon>Bacteroidia</taxon>
        <taxon>Bacteroidales</taxon>
        <taxon>Rikenellaceae</taxon>
        <taxon>Alistipes</taxon>
    </lineage>
</organism>
<dbReference type="Proteomes" id="UP001055105">
    <property type="component" value="Unassembled WGS sequence"/>
</dbReference>
<comment type="caution">
    <text evidence="1">The sequence shown here is derived from an EMBL/GenBank/DDBJ whole genome shotgun (WGS) entry which is preliminary data.</text>
</comment>
<evidence type="ECO:0000313" key="1">
    <source>
        <dbReference type="EMBL" id="GKI19890.1"/>
    </source>
</evidence>
<protein>
    <submittedName>
        <fullName evidence="1">Uncharacterized protein</fullName>
    </submittedName>
</protein>
<name>A0AA37KPN5_9BACT</name>
<gene>
    <name evidence="1" type="ORF">CE91St16_27980</name>
</gene>
<proteinExistence type="predicted"/>
<accession>A0AA37KPN5</accession>
<evidence type="ECO:0000313" key="2">
    <source>
        <dbReference type="Proteomes" id="UP001055105"/>
    </source>
</evidence>
<dbReference type="RefSeq" id="WP_244076875.1">
    <property type="nucleotide sequence ID" value="NZ_AP025581.1"/>
</dbReference>
<sequence length="101" mass="11645">MPIYKFYQDVLCTSWERRHFTVTAQNQEEADMIAAQCKDTPLCFDPDAEPGETVYCVFEDETLLETVEPLPITDNHGKPTIEVYRSNDDLFIVSRPEKGLQ</sequence>
<dbReference type="EMBL" id="BQOL01000002">
    <property type="protein sequence ID" value="GKI19890.1"/>
    <property type="molecule type" value="Genomic_DNA"/>
</dbReference>